<evidence type="ECO:0000313" key="5">
    <source>
        <dbReference type="WBParaSite" id="Pan_g18638.t1"/>
    </source>
</evidence>
<dbReference type="PANTHER" id="PTHR24198">
    <property type="entry name" value="ANKYRIN REPEAT AND PROTEIN KINASE DOMAIN-CONTAINING PROTEIN"/>
    <property type="match status" value="1"/>
</dbReference>
<reference evidence="5" key="2">
    <citation type="submission" date="2020-10" db="UniProtKB">
        <authorList>
            <consortium name="WormBaseParasite"/>
        </authorList>
    </citation>
    <scope>IDENTIFICATION</scope>
</reference>
<dbReference type="PROSITE" id="PS50088">
    <property type="entry name" value="ANK_REPEAT"/>
    <property type="match status" value="1"/>
</dbReference>
<evidence type="ECO:0000256" key="3">
    <source>
        <dbReference type="PROSITE-ProRule" id="PRU00023"/>
    </source>
</evidence>
<feature type="repeat" description="ANK" evidence="3">
    <location>
        <begin position="104"/>
        <end position="136"/>
    </location>
</feature>
<proteinExistence type="predicted"/>
<dbReference type="SUPFAM" id="SSF48403">
    <property type="entry name" value="Ankyrin repeat"/>
    <property type="match status" value="1"/>
</dbReference>
<dbReference type="Pfam" id="PF12796">
    <property type="entry name" value="Ank_2"/>
    <property type="match status" value="1"/>
</dbReference>
<protein>
    <submittedName>
        <fullName evidence="5">ANK_REP_REGION domain-containing protein</fullName>
    </submittedName>
</protein>
<evidence type="ECO:0000256" key="2">
    <source>
        <dbReference type="ARBA" id="ARBA00023043"/>
    </source>
</evidence>
<reference evidence="4" key="1">
    <citation type="journal article" date="2013" name="Genetics">
        <title>The draft genome and transcriptome of Panagrellus redivivus are shaped by the harsh demands of a free-living lifestyle.</title>
        <authorList>
            <person name="Srinivasan J."/>
            <person name="Dillman A.R."/>
            <person name="Macchietto M.G."/>
            <person name="Heikkinen L."/>
            <person name="Lakso M."/>
            <person name="Fracchia K.M."/>
            <person name="Antoshechkin I."/>
            <person name="Mortazavi A."/>
            <person name="Wong G."/>
            <person name="Sternberg P.W."/>
        </authorList>
    </citation>
    <scope>NUCLEOTIDE SEQUENCE [LARGE SCALE GENOMIC DNA]</scope>
    <source>
        <strain evidence="4">MT8872</strain>
    </source>
</reference>
<dbReference type="Proteomes" id="UP000492821">
    <property type="component" value="Unassembled WGS sequence"/>
</dbReference>
<dbReference type="Gene3D" id="1.25.40.20">
    <property type="entry name" value="Ankyrin repeat-containing domain"/>
    <property type="match status" value="2"/>
</dbReference>
<keyword evidence="4" id="KW-1185">Reference proteome</keyword>
<dbReference type="PANTHER" id="PTHR24198:SF165">
    <property type="entry name" value="ANKYRIN REPEAT-CONTAINING PROTEIN-RELATED"/>
    <property type="match status" value="1"/>
</dbReference>
<sequence length="237" mass="26183">MEAHIAINRHRINVAMRLLPLSAINARDIGDTTPLLLAVSIKSYELVESMLRMPGLDVNAVSAGSLTAFVKCGRLGNLPLAQLLSRHRHIDINHDGDRNHQGYTGKACVHEAAANGSVHLIMFLIQSGALISTRDVNGWTPLHHGVANRRIAVIKLLLDNLSLPAIQTESLEGVTPLMLALELKYYEIARMIESKSPPLNHRVHMRLPPHQGAPLYGHGQYPARIQRQPMFPGQPWS</sequence>
<evidence type="ECO:0000313" key="4">
    <source>
        <dbReference type="Proteomes" id="UP000492821"/>
    </source>
</evidence>
<evidence type="ECO:0000256" key="1">
    <source>
        <dbReference type="ARBA" id="ARBA00022737"/>
    </source>
</evidence>
<dbReference type="WBParaSite" id="Pan_g18638.t1">
    <property type="protein sequence ID" value="Pan_g18638.t1"/>
    <property type="gene ID" value="Pan_g18638"/>
</dbReference>
<dbReference type="SMART" id="SM00248">
    <property type="entry name" value="ANK"/>
    <property type="match status" value="4"/>
</dbReference>
<organism evidence="4 5">
    <name type="scientific">Panagrellus redivivus</name>
    <name type="common">Microworm</name>
    <dbReference type="NCBI Taxonomy" id="6233"/>
    <lineage>
        <taxon>Eukaryota</taxon>
        <taxon>Metazoa</taxon>
        <taxon>Ecdysozoa</taxon>
        <taxon>Nematoda</taxon>
        <taxon>Chromadorea</taxon>
        <taxon>Rhabditida</taxon>
        <taxon>Tylenchina</taxon>
        <taxon>Panagrolaimomorpha</taxon>
        <taxon>Panagrolaimoidea</taxon>
        <taxon>Panagrolaimidae</taxon>
        <taxon>Panagrellus</taxon>
    </lineage>
</organism>
<dbReference type="PROSITE" id="PS50297">
    <property type="entry name" value="ANK_REP_REGION"/>
    <property type="match status" value="1"/>
</dbReference>
<dbReference type="InterPro" id="IPR036770">
    <property type="entry name" value="Ankyrin_rpt-contain_sf"/>
</dbReference>
<dbReference type="AlphaFoldDB" id="A0A7E4VAK0"/>
<keyword evidence="1" id="KW-0677">Repeat</keyword>
<accession>A0A7E4VAK0</accession>
<name>A0A7E4VAK0_PANRE</name>
<dbReference type="InterPro" id="IPR002110">
    <property type="entry name" value="Ankyrin_rpt"/>
</dbReference>
<keyword evidence="2 3" id="KW-0040">ANK repeat</keyword>